<evidence type="ECO:0000313" key="3">
    <source>
        <dbReference type="Proteomes" id="UP000315234"/>
    </source>
</evidence>
<evidence type="ECO:0000256" key="1">
    <source>
        <dbReference type="SAM" id="MobiDB-lite"/>
    </source>
</evidence>
<dbReference type="AlphaFoldDB" id="A0ABC9ZI11"/>
<feature type="region of interest" description="Disordered" evidence="1">
    <location>
        <begin position="41"/>
        <end position="67"/>
    </location>
</feature>
<organism evidence="2 3">
    <name type="scientific">Corynebacterium striatum</name>
    <dbReference type="NCBI Taxonomy" id="43770"/>
    <lineage>
        <taxon>Bacteria</taxon>
        <taxon>Bacillati</taxon>
        <taxon>Actinomycetota</taxon>
        <taxon>Actinomycetes</taxon>
        <taxon>Mycobacteriales</taxon>
        <taxon>Corynebacteriaceae</taxon>
        <taxon>Corynebacterium</taxon>
    </lineage>
</organism>
<sequence>MVATCGLSKPIGSKVDFDPGYVIELDASKINAALSDVAPAPSARVGQVATPVSASTSAATASSRPSRAPLPYLSCSPIISGTHCTQIPTKDLSKERMTQNTIAPPEWDLDMTKAGPNPGTGLQYGDPDGT</sequence>
<feature type="compositionally biased region" description="Low complexity" evidence="1">
    <location>
        <begin position="48"/>
        <end position="67"/>
    </location>
</feature>
<gene>
    <name evidence="2" type="ORF">Cst04h_00140</name>
</gene>
<comment type="caution">
    <text evidence="2">The sequence shown here is derived from an EMBL/GenBank/DDBJ whole genome shotgun (WGS) entry which is preliminary data.</text>
</comment>
<evidence type="ECO:0000313" key="2">
    <source>
        <dbReference type="EMBL" id="GEA41844.1"/>
    </source>
</evidence>
<reference evidence="2 3" key="1">
    <citation type="submission" date="2019-06" db="EMBL/GenBank/DDBJ databases">
        <title>Draft genome sequence of Corynebacterium striatum NBRC 15291.</title>
        <authorList>
            <person name="Miura T."/>
            <person name="Furukawa M."/>
            <person name="Shimamura M."/>
            <person name="Ohyama Y."/>
            <person name="Yamazoe A."/>
            <person name="Kawasaki H."/>
        </authorList>
    </citation>
    <scope>NUCLEOTIDE SEQUENCE [LARGE SCALE GENOMIC DNA]</scope>
    <source>
        <strain evidence="2 3">NBRC 15291</strain>
    </source>
</reference>
<dbReference type="Proteomes" id="UP000315234">
    <property type="component" value="Unassembled WGS sequence"/>
</dbReference>
<dbReference type="EMBL" id="BJLD01000001">
    <property type="protein sequence ID" value="GEA41844.1"/>
    <property type="molecule type" value="Genomic_DNA"/>
</dbReference>
<name>A0ABC9ZI11_CORST</name>
<proteinExistence type="predicted"/>
<feature type="region of interest" description="Disordered" evidence="1">
    <location>
        <begin position="90"/>
        <end position="130"/>
    </location>
</feature>
<protein>
    <submittedName>
        <fullName evidence="2">Uncharacterized protein</fullName>
    </submittedName>
</protein>
<accession>A0ABC9ZI11</accession>